<dbReference type="Proteomes" id="UP000230607">
    <property type="component" value="Chromosome 1"/>
</dbReference>
<comment type="catalytic activity">
    <reaction evidence="1">
        <text>ATP + protein L-histidine = ADP + protein N-phospho-L-histidine.</text>
        <dbReference type="EC" id="2.7.13.3"/>
    </reaction>
</comment>
<dbReference type="Gene3D" id="3.30.565.10">
    <property type="entry name" value="Histidine kinase-like ATPase, C-terminal domain"/>
    <property type="match status" value="1"/>
</dbReference>
<evidence type="ECO:0000256" key="6">
    <source>
        <dbReference type="ARBA" id="ARBA00023012"/>
    </source>
</evidence>
<dbReference type="InterPro" id="IPR050736">
    <property type="entry name" value="Sensor_HK_Regulatory"/>
</dbReference>
<evidence type="ECO:0000313" key="9">
    <source>
        <dbReference type="Proteomes" id="UP000230607"/>
    </source>
</evidence>
<accession>A0A2H1FFC1</accession>
<dbReference type="AlphaFoldDB" id="A0A2H1FFC1"/>
<dbReference type="SUPFAM" id="SSF47384">
    <property type="entry name" value="Homodimeric domain of signal transducing histidine kinase"/>
    <property type="match status" value="1"/>
</dbReference>
<dbReference type="FunFam" id="3.30.565.10:FF:000006">
    <property type="entry name" value="Sensor histidine kinase WalK"/>
    <property type="match status" value="1"/>
</dbReference>
<evidence type="ECO:0000256" key="2">
    <source>
        <dbReference type="ARBA" id="ARBA00012438"/>
    </source>
</evidence>
<dbReference type="Gene3D" id="1.10.287.130">
    <property type="match status" value="1"/>
</dbReference>
<evidence type="ECO:0000313" key="8">
    <source>
        <dbReference type="EMBL" id="SMH71456.1"/>
    </source>
</evidence>
<dbReference type="SUPFAM" id="SSF55874">
    <property type="entry name" value="ATPase domain of HSP90 chaperone/DNA topoisomerase II/histidine kinase"/>
    <property type="match status" value="1"/>
</dbReference>
<dbReference type="GO" id="GO:0000155">
    <property type="term" value="F:phosphorelay sensor kinase activity"/>
    <property type="evidence" value="ECO:0007669"/>
    <property type="project" value="InterPro"/>
</dbReference>
<dbReference type="PRINTS" id="PR00344">
    <property type="entry name" value="BCTRLSENSOR"/>
</dbReference>
<gene>
    <name evidence="8" type="ORF">NCS_11263</name>
</gene>
<dbReference type="CDD" id="cd00082">
    <property type="entry name" value="HisKA"/>
    <property type="match status" value="1"/>
</dbReference>
<keyword evidence="3" id="KW-0597">Phosphoprotein</keyword>
<dbReference type="EMBL" id="LT841358">
    <property type="protein sequence ID" value="SMH71456.1"/>
    <property type="molecule type" value="Genomic_DNA"/>
</dbReference>
<dbReference type="InterPro" id="IPR036890">
    <property type="entry name" value="HATPase_C_sf"/>
</dbReference>
<evidence type="ECO:0000256" key="1">
    <source>
        <dbReference type="ARBA" id="ARBA00000085"/>
    </source>
</evidence>
<evidence type="ECO:0000259" key="7">
    <source>
        <dbReference type="PROSITE" id="PS50109"/>
    </source>
</evidence>
<dbReference type="Pfam" id="PF02518">
    <property type="entry name" value="HATPase_c"/>
    <property type="match status" value="1"/>
</dbReference>
<reference evidence="9" key="1">
    <citation type="submission" date="2017-03" db="EMBL/GenBank/DDBJ databases">
        <authorList>
            <person name="Herbold C."/>
        </authorList>
    </citation>
    <scope>NUCLEOTIDE SEQUENCE [LARGE SCALE GENOMIC DNA]</scope>
</reference>
<dbReference type="InterPro" id="IPR036097">
    <property type="entry name" value="HisK_dim/P_sf"/>
</dbReference>
<dbReference type="InterPro" id="IPR003661">
    <property type="entry name" value="HisK_dim/P_dom"/>
</dbReference>
<sequence length="375" mass="42779">MTDTSDETNRATLHAIQVKNIQKHIREQVEKVKGDAFAAREETVHKRAEKIEQVREKLNQTTLDIQHKHEMIRERLNQEAVFREANIRVSRGLEALEKFIQVLRDTQMEDEMLKKAIRDPIISGSLKSDAMKIITSEFFRSIQKQLVMQTEFINIAAHELRTPIMPILVNIELLEDQLGKDNPEIKIIARNARRLQRLTENILSVARLESKSFTLKTEVFNLNDIILAVIKDESVQLSNDNIDIAYETDTKNIQVDADKDRIAQVIYNLLHNAIKFTDMGKIVITSKHAKDCVEVSVSDNGKGIDPKIIPILFSKFVTKSDKGTGLGLYICKGIIEAHGGKIWAEPMLEKRQGAKFCFSLPMRSNIDSPDHSMTR</sequence>
<dbReference type="SMART" id="SM00388">
    <property type="entry name" value="HisKA"/>
    <property type="match status" value="1"/>
</dbReference>
<keyword evidence="5 8" id="KW-0418">Kinase</keyword>
<dbReference type="SMART" id="SM00387">
    <property type="entry name" value="HATPase_c"/>
    <property type="match status" value="1"/>
</dbReference>
<feature type="domain" description="Histidine kinase" evidence="7">
    <location>
        <begin position="155"/>
        <end position="364"/>
    </location>
</feature>
<organism evidence="8 9">
    <name type="scientific">Candidatus Nitrosotalea okcheonensis</name>
    <dbReference type="NCBI Taxonomy" id="1903276"/>
    <lineage>
        <taxon>Archaea</taxon>
        <taxon>Nitrososphaerota</taxon>
        <taxon>Nitrososphaeria</taxon>
        <taxon>Nitrosotaleales</taxon>
        <taxon>Nitrosotaleaceae</taxon>
        <taxon>Nitrosotalea</taxon>
    </lineage>
</organism>
<proteinExistence type="predicted"/>
<dbReference type="CDD" id="cd00075">
    <property type="entry name" value="HATPase"/>
    <property type="match status" value="1"/>
</dbReference>
<dbReference type="PROSITE" id="PS50109">
    <property type="entry name" value="HIS_KIN"/>
    <property type="match status" value="1"/>
</dbReference>
<protein>
    <recommendedName>
        <fullName evidence="2">histidine kinase</fullName>
        <ecNumber evidence="2">2.7.13.3</ecNumber>
    </recommendedName>
</protein>
<evidence type="ECO:0000256" key="5">
    <source>
        <dbReference type="ARBA" id="ARBA00022777"/>
    </source>
</evidence>
<dbReference type="InterPro" id="IPR005467">
    <property type="entry name" value="His_kinase_dom"/>
</dbReference>
<dbReference type="InterPro" id="IPR003594">
    <property type="entry name" value="HATPase_dom"/>
</dbReference>
<dbReference type="PANTHER" id="PTHR43711:SF30">
    <property type="entry name" value="HISTIDINE KINASE"/>
    <property type="match status" value="1"/>
</dbReference>
<dbReference type="RefSeq" id="WP_157927423.1">
    <property type="nucleotide sequence ID" value="NZ_LT841358.1"/>
</dbReference>
<name>A0A2H1FFC1_9ARCH</name>
<evidence type="ECO:0000256" key="3">
    <source>
        <dbReference type="ARBA" id="ARBA00022553"/>
    </source>
</evidence>
<evidence type="ECO:0000256" key="4">
    <source>
        <dbReference type="ARBA" id="ARBA00022679"/>
    </source>
</evidence>
<keyword evidence="9" id="KW-1185">Reference proteome</keyword>
<dbReference type="Pfam" id="PF00512">
    <property type="entry name" value="HisKA"/>
    <property type="match status" value="1"/>
</dbReference>
<keyword evidence="6" id="KW-0902">Two-component regulatory system</keyword>
<dbReference type="PANTHER" id="PTHR43711">
    <property type="entry name" value="TWO-COMPONENT HISTIDINE KINASE"/>
    <property type="match status" value="1"/>
</dbReference>
<dbReference type="OrthoDB" id="342253at2157"/>
<keyword evidence="4 8" id="KW-0808">Transferase</keyword>
<dbReference type="EC" id="2.7.13.3" evidence="2"/>
<dbReference type="InterPro" id="IPR004358">
    <property type="entry name" value="Sig_transdc_His_kin-like_C"/>
</dbReference>